<evidence type="ECO:0000259" key="1">
    <source>
        <dbReference type="PROSITE" id="PS50024"/>
    </source>
</evidence>
<keyword evidence="3" id="KW-1185">Reference proteome</keyword>
<evidence type="ECO:0000313" key="2">
    <source>
        <dbReference type="EMBL" id="KAK2188295.1"/>
    </source>
</evidence>
<comment type="caution">
    <text evidence="2">The sequence shown here is derived from an EMBL/GenBank/DDBJ whole genome shotgun (WGS) entry which is preliminary data.</text>
</comment>
<dbReference type="Proteomes" id="UP001209878">
    <property type="component" value="Unassembled WGS sequence"/>
</dbReference>
<feature type="domain" description="SEA" evidence="1">
    <location>
        <begin position="48"/>
        <end position="159"/>
    </location>
</feature>
<dbReference type="AlphaFoldDB" id="A0AAD9P5E7"/>
<protein>
    <recommendedName>
        <fullName evidence="1">SEA domain-containing protein</fullName>
    </recommendedName>
</protein>
<dbReference type="EMBL" id="JAODUO010000137">
    <property type="protein sequence ID" value="KAK2188295.1"/>
    <property type="molecule type" value="Genomic_DNA"/>
</dbReference>
<organism evidence="2 3">
    <name type="scientific">Ridgeia piscesae</name>
    <name type="common">Tubeworm</name>
    <dbReference type="NCBI Taxonomy" id="27915"/>
    <lineage>
        <taxon>Eukaryota</taxon>
        <taxon>Metazoa</taxon>
        <taxon>Spiralia</taxon>
        <taxon>Lophotrochozoa</taxon>
        <taxon>Annelida</taxon>
        <taxon>Polychaeta</taxon>
        <taxon>Sedentaria</taxon>
        <taxon>Canalipalpata</taxon>
        <taxon>Sabellida</taxon>
        <taxon>Siboglinidae</taxon>
        <taxon>Ridgeia</taxon>
    </lineage>
</organism>
<gene>
    <name evidence="2" type="ORF">NP493_137g04004</name>
</gene>
<reference evidence="2" key="1">
    <citation type="journal article" date="2023" name="Mol. Biol. Evol.">
        <title>Third-Generation Sequencing Reveals the Adaptive Role of the Epigenome in Three Deep-Sea Polychaetes.</title>
        <authorList>
            <person name="Perez M."/>
            <person name="Aroh O."/>
            <person name="Sun Y."/>
            <person name="Lan Y."/>
            <person name="Juniper S.K."/>
            <person name="Young C.R."/>
            <person name="Angers B."/>
            <person name="Qian P.Y."/>
        </authorList>
    </citation>
    <scope>NUCLEOTIDE SEQUENCE</scope>
    <source>
        <strain evidence="2">R07B-5</strain>
    </source>
</reference>
<accession>A0AAD9P5E7</accession>
<name>A0AAD9P5E7_RIDPI</name>
<sequence>MNDLTNDMKTQSKLSERPNIYDYINHIKDEIENSVTTIAKPAIQLAPFAVTYDVKVKLPQENFVSEMRDTDSADFKHMQKKYCDAMTKVFDGILVKCVVYQLSIESVEVVSSLDLFWKKLKDMVEDTASEKIYAYIQTTIESSNVDFLHDSLVSTEETPDTVKYKVDLHLKGMSWENDLYYQYTSTYKNRERDYCEAMKETFSDTMDVCEVVNWPDSYVFVEGELYFNTAKTKQKAKANGESVDRDNLGRIVQNDLKKAANKTAFFKDNDLEVETILVELY</sequence>
<evidence type="ECO:0000313" key="3">
    <source>
        <dbReference type="Proteomes" id="UP001209878"/>
    </source>
</evidence>
<dbReference type="PROSITE" id="PS50024">
    <property type="entry name" value="SEA"/>
    <property type="match status" value="1"/>
</dbReference>
<dbReference type="InterPro" id="IPR000082">
    <property type="entry name" value="SEA_dom"/>
</dbReference>
<proteinExistence type="predicted"/>